<reference evidence="2" key="3">
    <citation type="submission" date="2025-08" db="UniProtKB">
        <authorList>
            <consortium name="Ensembl"/>
        </authorList>
    </citation>
    <scope>IDENTIFICATION</scope>
    <source>
        <strain evidence="2">HSOK</strain>
    </source>
</reference>
<accession>A0A3P9J7W4</accession>
<reference key="1">
    <citation type="journal article" date="2007" name="Nature">
        <title>The medaka draft genome and insights into vertebrate genome evolution.</title>
        <authorList>
            <person name="Kasahara M."/>
            <person name="Naruse K."/>
            <person name="Sasaki S."/>
            <person name="Nakatani Y."/>
            <person name="Qu W."/>
            <person name="Ahsan B."/>
            <person name="Yamada T."/>
            <person name="Nagayasu Y."/>
            <person name="Doi K."/>
            <person name="Kasai Y."/>
            <person name="Jindo T."/>
            <person name="Kobayashi D."/>
            <person name="Shimada A."/>
            <person name="Toyoda A."/>
            <person name="Kuroki Y."/>
            <person name="Fujiyama A."/>
            <person name="Sasaki T."/>
            <person name="Shimizu A."/>
            <person name="Asakawa S."/>
            <person name="Shimizu N."/>
            <person name="Hashimoto S."/>
            <person name="Yang J."/>
            <person name="Lee Y."/>
            <person name="Matsushima K."/>
            <person name="Sugano S."/>
            <person name="Sakaizumi M."/>
            <person name="Narita T."/>
            <person name="Ohishi K."/>
            <person name="Haga S."/>
            <person name="Ohta F."/>
            <person name="Nomoto H."/>
            <person name="Nogata K."/>
            <person name="Morishita T."/>
            <person name="Endo T."/>
            <person name="Shin-I T."/>
            <person name="Takeda H."/>
            <person name="Morishita S."/>
            <person name="Kohara Y."/>
        </authorList>
    </citation>
    <scope>NUCLEOTIDE SEQUENCE [LARGE SCALE GENOMIC DNA]</scope>
    <source>
        <strain>Hd-rR</strain>
    </source>
</reference>
<dbReference type="Ensembl" id="ENSORLT00015016370.1">
    <property type="protein sequence ID" value="ENSORLP00015028223.1"/>
    <property type="gene ID" value="ENSORLG00015010736.1"/>
</dbReference>
<evidence type="ECO:0000313" key="2">
    <source>
        <dbReference type="Ensembl" id="ENSORLP00015028223.1"/>
    </source>
</evidence>
<dbReference type="AlphaFoldDB" id="A0A3P9J7W4"/>
<name>A0A3P9J7W4_ORYLA</name>
<evidence type="ECO:0000313" key="3">
    <source>
        <dbReference type="Proteomes" id="UP000265200"/>
    </source>
</evidence>
<proteinExistence type="predicted"/>
<dbReference type="Proteomes" id="UP000265200">
    <property type="component" value="Chromosome 17"/>
</dbReference>
<sequence>MLQLVVDSRTLQVNLVSLRVISRLPSRRRTTGRVSDRPRRGVPPVTDHSHDQNLRTFDLRHGLANATQLQACLPDVRGTRVPRHTVHNRLHHFDWNDRRLTPRHHHERVQ</sequence>
<reference evidence="2" key="4">
    <citation type="submission" date="2025-09" db="UniProtKB">
        <authorList>
            <consortium name="Ensembl"/>
        </authorList>
    </citation>
    <scope>IDENTIFICATION</scope>
    <source>
        <strain evidence="2">HSOK</strain>
    </source>
</reference>
<organism evidence="2 3">
    <name type="scientific">Oryzias latipes</name>
    <name type="common">Japanese rice fish</name>
    <name type="synonym">Japanese killifish</name>
    <dbReference type="NCBI Taxonomy" id="8090"/>
    <lineage>
        <taxon>Eukaryota</taxon>
        <taxon>Metazoa</taxon>
        <taxon>Chordata</taxon>
        <taxon>Craniata</taxon>
        <taxon>Vertebrata</taxon>
        <taxon>Euteleostomi</taxon>
        <taxon>Actinopterygii</taxon>
        <taxon>Neopterygii</taxon>
        <taxon>Teleostei</taxon>
        <taxon>Neoteleostei</taxon>
        <taxon>Acanthomorphata</taxon>
        <taxon>Ovalentaria</taxon>
        <taxon>Atherinomorphae</taxon>
        <taxon>Beloniformes</taxon>
        <taxon>Adrianichthyidae</taxon>
        <taxon>Oryziinae</taxon>
        <taxon>Oryzias</taxon>
    </lineage>
</organism>
<evidence type="ECO:0000256" key="1">
    <source>
        <dbReference type="SAM" id="MobiDB-lite"/>
    </source>
</evidence>
<protein>
    <submittedName>
        <fullName evidence="2">Uncharacterized protein</fullName>
    </submittedName>
</protein>
<reference evidence="2 3" key="2">
    <citation type="submission" date="2017-04" db="EMBL/GenBank/DDBJ databases">
        <title>CpG methylation of centromeres and impact of large insertions on vertebrate speciation.</title>
        <authorList>
            <person name="Ichikawa K."/>
            <person name="Yoshimura J."/>
            <person name="Morishita S."/>
        </authorList>
    </citation>
    <scope>NUCLEOTIDE SEQUENCE</scope>
    <source>
        <strain evidence="2 3">HSOK</strain>
    </source>
</reference>
<feature type="region of interest" description="Disordered" evidence="1">
    <location>
        <begin position="26"/>
        <end position="51"/>
    </location>
</feature>